<protein>
    <recommendedName>
        <fullName evidence="4">OmpW family protein</fullName>
    </recommendedName>
</protein>
<sequence length="218" mass="23047">MNTKRVRAMGQCAALAWAAALSGLASHAHADGELALRVDGPRVRLSYSLPLQPGTQLGVERVRVRLGGLSLYDSQPPGVQRPALSEWSVTGNYRFGPALGWRATGGVLRGESLERSTIAPGAPRNQEAASVSLLDSRSVAVPYLGLGYSSRPQGGAWAWHADLGVVMLKPRSAIRLGANGTSALSYDTAAREGDLRLPAGLGDWRVSPVMQLGVSYSF</sequence>
<evidence type="ECO:0008006" key="4">
    <source>
        <dbReference type="Google" id="ProtNLM"/>
    </source>
</evidence>
<evidence type="ECO:0000256" key="1">
    <source>
        <dbReference type="SAM" id="SignalP"/>
    </source>
</evidence>
<organism evidence="2 3">
    <name type="scientific">Caldimonas aquatica</name>
    <dbReference type="NCBI Taxonomy" id="376175"/>
    <lineage>
        <taxon>Bacteria</taxon>
        <taxon>Pseudomonadati</taxon>
        <taxon>Pseudomonadota</taxon>
        <taxon>Betaproteobacteria</taxon>
        <taxon>Burkholderiales</taxon>
        <taxon>Sphaerotilaceae</taxon>
        <taxon>Caldimonas</taxon>
    </lineage>
</organism>
<dbReference type="RefSeq" id="WP_264893219.1">
    <property type="nucleotide sequence ID" value="NZ_CP110257.1"/>
</dbReference>
<proteinExistence type="predicted"/>
<dbReference type="EMBL" id="CP110257">
    <property type="protein sequence ID" value="UZD55465.1"/>
    <property type="molecule type" value="Genomic_DNA"/>
</dbReference>
<keyword evidence="1" id="KW-0732">Signal</keyword>
<feature type="chain" id="PRO_5045583334" description="OmpW family protein" evidence="1">
    <location>
        <begin position="31"/>
        <end position="218"/>
    </location>
</feature>
<reference evidence="2" key="1">
    <citation type="submission" date="2022-10" db="EMBL/GenBank/DDBJ databases">
        <title>Complete genome sequence of Schlegelella aquatica LMG 23380.</title>
        <authorList>
            <person name="Musilova J."/>
            <person name="Kourilova X."/>
            <person name="Bezdicek M."/>
            <person name="Hermankova K."/>
            <person name="Obruca S."/>
            <person name="Sedlar K."/>
        </authorList>
    </citation>
    <scope>NUCLEOTIDE SEQUENCE</scope>
    <source>
        <strain evidence="2">LMG 23380</strain>
    </source>
</reference>
<dbReference type="Proteomes" id="UP001163266">
    <property type="component" value="Chromosome"/>
</dbReference>
<evidence type="ECO:0000313" key="2">
    <source>
        <dbReference type="EMBL" id="UZD55465.1"/>
    </source>
</evidence>
<name>A0ABY6MTX0_9BURK</name>
<gene>
    <name evidence="2" type="ORF">OMP39_02415</name>
</gene>
<keyword evidence="3" id="KW-1185">Reference proteome</keyword>
<evidence type="ECO:0000313" key="3">
    <source>
        <dbReference type="Proteomes" id="UP001163266"/>
    </source>
</evidence>
<dbReference type="Gene3D" id="2.40.160.170">
    <property type="match status" value="1"/>
</dbReference>
<accession>A0ABY6MTX0</accession>
<feature type="signal peptide" evidence="1">
    <location>
        <begin position="1"/>
        <end position="30"/>
    </location>
</feature>